<dbReference type="Proteomes" id="UP000825729">
    <property type="component" value="Unassembled WGS sequence"/>
</dbReference>
<protein>
    <submittedName>
        <fullName evidence="2">Uncharacterized protein</fullName>
    </submittedName>
</protein>
<dbReference type="AlphaFoldDB" id="A0AAV7EZM0"/>
<organism evidence="2 3">
    <name type="scientific">Aristolochia fimbriata</name>
    <name type="common">White veined hardy Dutchman's pipe vine</name>
    <dbReference type="NCBI Taxonomy" id="158543"/>
    <lineage>
        <taxon>Eukaryota</taxon>
        <taxon>Viridiplantae</taxon>
        <taxon>Streptophyta</taxon>
        <taxon>Embryophyta</taxon>
        <taxon>Tracheophyta</taxon>
        <taxon>Spermatophyta</taxon>
        <taxon>Magnoliopsida</taxon>
        <taxon>Magnoliidae</taxon>
        <taxon>Piperales</taxon>
        <taxon>Aristolochiaceae</taxon>
        <taxon>Aristolochia</taxon>
    </lineage>
</organism>
<feature type="region of interest" description="Disordered" evidence="1">
    <location>
        <begin position="30"/>
        <end position="53"/>
    </location>
</feature>
<comment type="caution">
    <text evidence="2">The sequence shown here is derived from an EMBL/GenBank/DDBJ whole genome shotgun (WGS) entry which is preliminary data.</text>
</comment>
<reference evidence="2 3" key="1">
    <citation type="submission" date="2021-07" db="EMBL/GenBank/DDBJ databases">
        <title>The Aristolochia fimbriata genome: insights into angiosperm evolution, floral development and chemical biosynthesis.</title>
        <authorList>
            <person name="Jiao Y."/>
        </authorList>
    </citation>
    <scope>NUCLEOTIDE SEQUENCE [LARGE SCALE GENOMIC DNA]</scope>
    <source>
        <strain evidence="2">IBCAS-2021</strain>
        <tissue evidence="2">Leaf</tissue>
    </source>
</reference>
<feature type="region of interest" description="Disordered" evidence="1">
    <location>
        <begin position="133"/>
        <end position="181"/>
    </location>
</feature>
<name>A0AAV7EZM0_ARIFI</name>
<proteinExistence type="predicted"/>
<sequence>MEEIQHQIGTIEDLNSLMEELHQKQQVTTFERGLTPGPSSSKTMTDNSPKFQQRDHRSMTIEEFQMAIKRVELLSFNSVDPEDWVSKAEQYFEVQAIQLEVKVQLAYVSMEGGVIYWFSGPVGFGWLSGRGSRPRHSATLPATSDSLPPASSSSSAATGTPTTTTKGRGMPKRGSRGSPHISYPEFLEKKVKGLCVCCDEPFHPLHQCSNKSL</sequence>
<feature type="compositionally biased region" description="Low complexity" evidence="1">
    <location>
        <begin position="141"/>
        <end position="165"/>
    </location>
</feature>
<evidence type="ECO:0000313" key="3">
    <source>
        <dbReference type="Proteomes" id="UP000825729"/>
    </source>
</evidence>
<dbReference type="EMBL" id="JAINDJ010000003">
    <property type="protein sequence ID" value="KAG9452987.1"/>
    <property type="molecule type" value="Genomic_DNA"/>
</dbReference>
<evidence type="ECO:0000256" key="1">
    <source>
        <dbReference type="SAM" id="MobiDB-lite"/>
    </source>
</evidence>
<gene>
    <name evidence="2" type="ORF">H6P81_005891</name>
</gene>
<evidence type="ECO:0000313" key="2">
    <source>
        <dbReference type="EMBL" id="KAG9452987.1"/>
    </source>
</evidence>
<accession>A0AAV7EZM0</accession>
<feature type="compositionally biased region" description="Polar residues" evidence="1">
    <location>
        <begin position="37"/>
        <end position="51"/>
    </location>
</feature>
<keyword evidence="3" id="KW-1185">Reference proteome</keyword>